<dbReference type="OrthoDB" id="6070961at2759"/>
<dbReference type="InParanoid" id="A0A1S3K832"/>
<dbReference type="InterPro" id="IPR036364">
    <property type="entry name" value="SEA_dom_sf"/>
</dbReference>
<evidence type="ECO:0000256" key="1">
    <source>
        <dbReference type="SAM" id="MobiDB-lite"/>
    </source>
</evidence>
<reference evidence="4" key="1">
    <citation type="submission" date="2025-08" db="UniProtKB">
        <authorList>
            <consortium name="RefSeq"/>
        </authorList>
    </citation>
    <scope>IDENTIFICATION</scope>
    <source>
        <tissue evidence="4">Gonads</tissue>
    </source>
</reference>
<dbReference type="InterPro" id="IPR000082">
    <property type="entry name" value="SEA_dom"/>
</dbReference>
<feature type="domain" description="SEA" evidence="2">
    <location>
        <begin position="17"/>
        <end position="136"/>
    </location>
</feature>
<feature type="region of interest" description="Disordered" evidence="1">
    <location>
        <begin position="106"/>
        <end position="136"/>
    </location>
</feature>
<proteinExistence type="predicted"/>
<feature type="compositionally biased region" description="Polar residues" evidence="1">
    <location>
        <begin position="106"/>
        <end position="120"/>
    </location>
</feature>
<dbReference type="SMART" id="SM00200">
    <property type="entry name" value="SEA"/>
    <property type="match status" value="1"/>
</dbReference>
<dbReference type="RefSeq" id="XP_013418788.1">
    <property type="nucleotide sequence ID" value="XM_013563334.1"/>
</dbReference>
<organism evidence="3 4">
    <name type="scientific">Lingula anatina</name>
    <name type="common">Brachiopod</name>
    <name type="synonym">Lingula unguis</name>
    <dbReference type="NCBI Taxonomy" id="7574"/>
    <lineage>
        <taxon>Eukaryota</taxon>
        <taxon>Metazoa</taxon>
        <taxon>Spiralia</taxon>
        <taxon>Lophotrochozoa</taxon>
        <taxon>Brachiopoda</taxon>
        <taxon>Linguliformea</taxon>
        <taxon>Lingulata</taxon>
        <taxon>Lingulida</taxon>
        <taxon>Linguloidea</taxon>
        <taxon>Lingulidae</taxon>
        <taxon>Lingula</taxon>
    </lineage>
</organism>
<accession>A0A1S3K832</accession>
<dbReference type="Gene3D" id="3.30.70.960">
    <property type="entry name" value="SEA domain"/>
    <property type="match status" value="1"/>
</dbReference>
<dbReference type="KEGG" id="lak:106179618"/>
<dbReference type="GeneID" id="106179618"/>
<dbReference type="Proteomes" id="UP000085678">
    <property type="component" value="Unplaced"/>
</dbReference>
<evidence type="ECO:0000313" key="3">
    <source>
        <dbReference type="Proteomes" id="UP000085678"/>
    </source>
</evidence>
<dbReference type="SUPFAM" id="SSF82671">
    <property type="entry name" value="SEA domain"/>
    <property type="match status" value="1"/>
</dbReference>
<keyword evidence="3" id="KW-1185">Reference proteome</keyword>
<evidence type="ECO:0000313" key="4">
    <source>
        <dbReference type="RefSeq" id="XP_013418788.1"/>
    </source>
</evidence>
<name>A0A1S3K832_LINAN</name>
<dbReference type="PROSITE" id="PS50024">
    <property type="entry name" value="SEA"/>
    <property type="match status" value="1"/>
</dbReference>
<protein>
    <submittedName>
        <fullName evidence="4">Uncharacterized protein LOC106179618</fullName>
    </submittedName>
</protein>
<feature type="compositionally biased region" description="Polar residues" evidence="1">
    <location>
        <begin position="126"/>
        <end position="136"/>
    </location>
</feature>
<evidence type="ECO:0000259" key="2">
    <source>
        <dbReference type="PROSITE" id="PS50024"/>
    </source>
</evidence>
<gene>
    <name evidence="4" type="primary">LOC106179618</name>
</gene>
<dbReference type="Pfam" id="PF01390">
    <property type="entry name" value="SEA"/>
    <property type="match status" value="1"/>
</dbReference>
<dbReference type="AlphaFoldDB" id="A0A1S3K832"/>
<sequence length="136" mass="14211">MEAPTTTEVPTTTVAPEPEQAVFNNSLTVNSDYTPELANTSSPEYINLTVSFCNGIQSIYQSSSLNGSFQSCEVTAVRNGSLILEYLLAFAKAAFMEVAKATAPVSNATVAPPSNDTNATAAPPQTEVSVKSNAVS</sequence>